<feature type="region of interest" description="Disordered" evidence="2">
    <location>
        <begin position="1"/>
        <end position="55"/>
    </location>
</feature>
<feature type="coiled-coil region" evidence="1">
    <location>
        <begin position="228"/>
        <end position="309"/>
    </location>
</feature>
<accession>A0A4Z1EDP1</accession>
<comment type="caution">
    <text evidence="3">The sequence shown here is derived from an EMBL/GenBank/DDBJ whole genome shotgun (WGS) entry which is preliminary data.</text>
</comment>
<dbReference type="Gene3D" id="1.10.287.1490">
    <property type="match status" value="1"/>
</dbReference>
<feature type="compositionally biased region" description="Basic and acidic residues" evidence="2">
    <location>
        <begin position="98"/>
        <end position="108"/>
    </location>
</feature>
<evidence type="ECO:0000256" key="2">
    <source>
        <dbReference type="SAM" id="MobiDB-lite"/>
    </source>
</evidence>
<dbReference type="EMBL" id="PQXH01000277">
    <property type="protein sequence ID" value="TGO07427.1"/>
    <property type="molecule type" value="Genomic_DNA"/>
</dbReference>
<dbReference type="SUPFAM" id="SSF57997">
    <property type="entry name" value="Tropomyosin"/>
    <property type="match status" value="1"/>
</dbReference>
<keyword evidence="4" id="KW-1185">Reference proteome</keyword>
<dbReference type="OrthoDB" id="3565171at2759"/>
<protein>
    <submittedName>
        <fullName evidence="3">Uncharacterized protein</fullName>
    </submittedName>
</protein>
<feature type="region of interest" description="Disordered" evidence="2">
    <location>
        <begin position="72"/>
        <end position="108"/>
    </location>
</feature>
<proteinExistence type="predicted"/>
<gene>
    <name evidence="3" type="ORF">BTUL_0278g00100</name>
</gene>
<dbReference type="Proteomes" id="UP000297777">
    <property type="component" value="Unassembled WGS sequence"/>
</dbReference>
<reference evidence="3 4" key="1">
    <citation type="submission" date="2017-12" db="EMBL/GenBank/DDBJ databases">
        <title>Comparative genomics of Botrytis spp.</title>
        <authorList>
            <person name="Valero-Jimenez C.A."/>
            <person name="Tapia P."/>
            <person name="Veloso J."/>
            <person name="Silva-Moreno E."/>
            <person name="Staats M."/>
            <person name="Valdes J.H."/>
            <person name="Van Kan J.A.L."/>
        </authorList>
    </citation>
    <scope>NUCLEOTIDE SEQUENCE [LARGE SCALE GENOMIC DNA]</scope>
    <source>
        <strain evidence="3 4">Bt9001</strain>
    </source>
</reference>
<dbReference type="AlphaFoldDB" id="A0A4Z1EDP1"/>
<keyword evidence="1" id="KW-0175">Coiled coil</keyword>
<feature type="compositionally biased region" description="Basic and acidic residues" evidence="2">
    <location>
        <begin position="27"/>
        <end position="42"/>
    </location>
</feature>
<feature type="coiled-coil region" evidence="1">
    <location>
        <begin position="397"/>
        <end position="480"/>
    </location>
</feature>
<sequence length="660" mass="75074">MAAKKKKTTAASASRLPAGTVSLPVFKAEDRAPSAENEDLHVDSQQVEEKEESWPLHAPVIEYESCDEKCAGWGSDTDSGSEGFLDDDMDFLPTGWGKNEKQSSEDKERVEIARKAKLKKEKSQASAVVVAACREEKHTASDRKLESSRAIVKLKKSSTNTKSMESALEASCDATEQVVGESIIEDIKVINSTTSFENSCLVCTSRFSEAVTSNTIITKSTAPEPETRIKLMEKMARQERDLKSAKTQAGSLRAEIEVLTQKHRLEMQKQLDQRNESHRKEMDAMKLDLEEAQAARQKASTDLRKVREKNSAVRTERRELDLRLVAMDEEVVRLGEKISTLETQKNDALESAESLFRALKLSAQDVTDFQLKLNVVQEHSATFQQQVRSLRVENHRIRQEQSRTASTSNRLQQLETKYETLKTDYYTLEDEHNELQEDASRYRSEREEYKEEVEYYKKKRNALRDKLESVEASLEKMSDRYASMLCSRDAVRQNYQDLKKTHDIREPLVKIGADIRLRFLDQARETALGISRCEADMALRTNGNVAAHRGNAAADAALFKGNLIPEEYEEEAEEIFEKLYNHKSSAYPFFDGVSERQNDCESTLSTITKSSVSATLREEWCVVWNRIAGGPGNERKILIEELETLTDEIVDLERSSHRRR</sequence>
<evidence type="ECO:0000313" key="3">
    <source>
        <dbReference type="EMBL" id="TGO07427.1"/>
    </source>
</evidence>
<evidence type="ECO:0000313" key="4">
    <source>
        <dbReference type="Proteomes" id="UP000297777"/>
    </source>
</evidence>
<evidence type="ECO:0000256" key="1">
    <source>
        <dbReference type="SAM" id="Coils"/>
    </source>
</evidence>
<name>A0A4Z1EDP1_9HELO</name>
<organism evidence="3 4">
    <name type="scientific">Botrytis tulipae</name>
    <dbReference type="NCBI Taxonomy" id="87230"/>
    <lineage>
        <taxon>Eukaryota</taxon>
        <taxon>Fungi</taxon>
        <taxon>Dikarya</taxon>
        <taxon>Ascomycota</taxon>
        <taxon>Pezizomycotina</taxon>
        <taxon>Leotiomycetes</taxon>
        <taxon>Helotiales</taxon>
        <taxon>Sclerotiniaceae</taxon>
        <taxon>Botrytis</taxon>
    </lineage>
</organism>